<name>A0A1M6GT47_9FIRM</name>
<proteinExistence type="predicted"/>
<evidence type="ECO:0000313" key="2">
    <source>
        <dbReference type="Proteomes" id="UP000324781"/>
    </source>
</evidence>
<accession>A0A1M6GT47</accession>
<dbReference type="EMBL" id="FQZP01000026">
    <property type="protein sequence ID" value="SHJ13133.1"/>
    <property type="molecule type" value="Genomic_DNA"/>
</dbReference>
<protein>
    <submittedName>
        <fullName evidence="1">Uncharacterized protein</fullName>
    </submittedName>
</protein>
<reference evidence="1 2" key="1">
    <citation type="submission" date="2016-11" db="EMBL/GenBank/DDBJ databases">
        <authorList>
            <person name="Varghese N."/>
            <person name="Submissions S."/>
        </authorList>
    </citation>
    <scope>NUCLEOTIDE SEQUENCE [LARGE SCALE GENOMIC DNA]</scope>
    <source>
        <strain evidence="1 2">DSM 19027</strain>
    </source>
</reference>
<dbReference type="Proteomes" id="UP000324781">
    <property type="component" value="Unassembled WGS sequence"/>
</dbReference>
<gene>
    <name evidence="1" type="ORF">SAMN05444373_102626</name>
</gene>
<dbReference type="AlphaFoldDB" id="A0A1M6GT47"/>
<evidence type="ECO:0000313" key="1">
    <source>
        <dbReference type="EMBL" id="SHJ13133.1"/>
    </source>
</evidence>
<keyword evidence="2" id="KW-1185">Reference proteome</keyword>
<sequence length="128" mass="14939">MTNVTDNIRIRWLTENGKKYLDSDMTDIRIEIDEEKKEIKNAKAFFRELAYNIFLNDLYKPIVLEENQDIEIPEVKQIIEELIEICNSELVELKDDIALMKTINGNSNIETAMNDVTNLSEKNMQNPS</sequence>
<dbReference type="RefSeq" id="WP_149678820.1">
    <property type="nucleotide sequence ID" value="NZ_FQZP01000026.1"/>
</dbReference>
<organism evidence="1 2">
    <name type="scientific">Thermoclostridium caenicola</name>
    <dbReference type="NCBI Taxonomy" id="659425"/>
    <lineage>
        <taxon>Bacteria</taxon>
        <taxon>Bacillati</taxon>
        <taxon>Bacillota</taxon>
        <taxon>Clostridia</taxon>
        <taxon>Eubacteriales</taxon>
        <taxon>Oscillospiraceae</taxon>
        <taxon>Thermoclostridium</taxon>
    </lineage>
</organism>